<dbReference type="InterPro" id="IPR044806">
    <property type="entry name" value="WVD2/WDL1-4"/>
</dbReference>
<feature type="region of interest" description="Disordered" evidence="6">
    <location>
        <begin position="294"/>
        <end position="486"/>
    </location>
</feature>
<dbReference type="PANTHER" id="PTHR46372:SF2">
    <property type="entry name" value="PROTEIN WVD2-LIKE 3"/>
    <property type="match status" value="1"/>
</dbReference>
<sequence length="486" mass="53272">MDKLMKDNQVNITLVLHFWLQLMGVEVADVCMDKEPDVIVYSNGVSPDSNHDPDSNHGVLDSYEPINTDPEIHSSEESAEAKEYEVKECTTETSVETAENKDQNAERSEENAKSGNRKAKDDKSRSTLKRASKSDSAGVIKTKHTVPQPFALATERRASSGVRSGSDADATSGVNKKASNVLDPNPTKQNQGHCVSRKPLEPSNKKHSDDEDACSVNSSTQASGRIHKSKTTVASAPTFRCTERAEKRKEFYSKLEEKHQALEAEKNETEARSKEEKEAAIRQLRKSLMFKANPMPSFYHEGPPPKVELKKMPPTRAKSPKLGRRKSLGDVVNPSQAEKVKKAGKRLSLGKYQIDTGSLVSIDRKDEHSTLDGHANGEINNSSTQVEEQVQNTVPADDSNGHANGEINGSTKQVEEEVQKTNPADESNGHANGAIDDSTKQVKEEVHNTIPADESNGHADGENDDSTKQEEEEVQKTVPADESNAL</sequence>
<feature type="compositionally biased region" description="Basic and acidic residues" evidence="6">
    <location>
        <begin position="362"/>
        <end position="371"/>
    </location>
</feature>
<feature type="compositionally biased region" description="Basic and acidic residues" evidence="6">
    <location>
        <begin position="455"/>
        <end position="469"/>
    </location>
</feature>
<organism evidence="9 10">
    <name type="scientific">Turnera subulata</name>
    <dbReference type="NCBI Taxonomy" id="218843"/>
    <lineage>
        <taxon>Eukaryota</taxon>
        <taxon>Viridiplantae</taxon>
        <taxon>Streptophyta</taxon>
        <taxon>Embryophyta</taxon>
        <taxon>Tracheophyta</taxon>
        <taxon>Spermatophyta</taxon>
        <taxon>Magnoliopsida</taxon>
        <taxon>eudicotyledons</taxon>
        <taxon>Gunneridae</taxon>
        <taxon>Pentapetalae</taxon>
        <taxon>rosids</taxon>
        <taxon>fabids</taxon>
        <taxon>Malpighiales</taxon>
        <taxon>Passifloraceae</taxon>
        <taxon>Turnera</taxon>
    </lineage>
</organism>
<comment type="similarity">
    <text evidence="2">Belongs to the TPX2 family.</text>
</comment>
<keyword evidence="10" id="KW-1185">Reference proteome</keyword>
<dbReference type="GO" id="GO:0000226">
    <property type="term" value="P:microtubule cytoskeleton organization"/>
    <property type="evidence" value="ECO:0007669"/>
    <property type="project" value="InterPro"/>
</dbReference>
<comment type="caution">
    <text evidence="9">The sequence shown here is derived from an EMBL/GenBank/DDBJ whole genome shotgun (WGS) entry which is preliminary data.</text>
</comment>
<feature type="compositionally biased region" description="Polar residues" evidence="6">
    <location>
        <begin position="378"/>
        <end position="394"/>
    </location>
</feature>
<evidence type="ECO:0000256" key="3">
    <source>
        <dbReference type="ARBA" id="ARBA00022490"/>
    </source>
</evidence>
<dbReference type="Proteomes" id="UP001141552">
    <property type="component" value="Unassembled WGS sequence"/>
</dbReference>
<protein>
    <recommendedName>
        <fullName evidence="8">TPX2 C-terminal domain-containing protein</fullName>
    </recommendedName>
</protein>
<name>A0A9Q0G7F9_9ROSI</name>
<evidence type="ECO:0000313" key="9">
    <source>
        <dbReference type="EMBL" id="KAJ4844598.1"/>
    </source>
</evidence>
<dbReference type="GO" id="GO:0005874">
    <property type="term" value="C:microtubule"/>
    <property type="evidence" value="ECO:0007669"/>
    <property type="project" value="UniProtKB-KW"/>
</dbReference>
<evidence type="ECO:0000256" key="1">
    <source>
        <dbReference type="ARBA" id="ARBA00004245"/>
    </source>
</evidence>
<keyword evidence="3" id="KW-0963">Cytoplasm</keyword>
<comment type="subcellular location">
    <subcellularLocation>
        <location evidence="1">Cytoplasm</location>
        <location evidence="1">Cytoskeleton</location>
    </subcellularLocation>
</comment>
<dbReference type="OrthoDB" id="1925970at2759"/>
<dbReference type="GO" id="GO:0008017">
    <property type="term" value="F:microtubule binding"/>
    <property type="evidence" value="ECO:0007669"/>
    <property type="project" value="InterPro"/>
</dbReference>
<feature type="region of interest" description="Disordered" evidence="6">
    <location>
        <begin position="43"/>
        <end position="246"/>
    </location>
</feature>
<dbReference type="EMBL" id="JAKUCV010001916">
    <property type="protein sequence ID" value="KAJ4844598.1"/>
    <property type="molecule type" value="Genomic_DNA"/>
</dbReference>
<keyword evidence="7" id="KW-0732">Signal</keyword>
<dbReference type="PANTHER" id="PTHR46372">
    <property type="entry name" value="PROTEIN WVD2-LIKE 3"/>
    <property type="match status" value="1"/>
</dbReference>
<reference evidence="9" key="1">
    <citation type="submission" date="2022-02" db="EMBL/GenBank/DDBJ databases">
        <authorList>
            <person name="Henning P.M."/>
            <person name="McCubbin A.G."/>
            <person name="Shore J.S."/>
        </authorList>
    </citation>
    <scope>NUCLEOTIDE SEQUENCE</scope>
    <source>
        <strain evidence="9">F60SS</strain>
        <tissue evidence="9">Leaves</tissue>
    </source>
</reference>
<reference evidence="9" key="2">
    <citation type="journal article" date="2023" name="Plants (Basel)">
        <title>Annotation of the Turnera subulata (Passifloraceae) Draft Genome Reveals the S-Locus Evolved after the Divergence of Turneroideae from Passifloroideae in a Stepwise Manner.</title>
        <authorList>
            <person name="Henning P.M."/>
            <person name="Roalson E.H."/>
            <person name="Mir W."/>
            <person name="McCubbin A.G."/>
            <person name="Shore J.S."/>
        </authorList>
    </citation>
    <scope>NUCLEOTIDE SEQUENCE</scope>
    <source>
        <strain evidence="9">F60SS</strain>
    </source>
</reference>
<evidence type="ECO:0000256" key="7">
    <source>
        <dbReference type="SAM" id="SignalP"/>
    </source>
</evidence>
<feature type="compositionally biased region" description="Basic and acidic residues" evidence="6">
    <location>
        <begin position="198"/>
        <end position="209"/>
    </location>
</feature>
<feature type="signal peptide" evidence="7">
    <location>
        <begin position="1"/>
        <end position="27"/>
    </location>
</feature>
<keyword evidence="5" id="KW-0206">Cytoskeleton</keyword>
<proteinExistence type="inferred from homology"/>
<dbReference type="InterPro" id="IPR027329">
    <property type="entry name" value="TPX2_C"/>
</dbReference>
<accession>A0A9Q0G7F9</accession>
<feature type="compositionally biased region" description="Basic and acidic residues" evidence="6">
    <location>
        <begin position="98"/>
        <end position="125"/>
    </location>
</feature>
<evidence type="ECO:0000256" key="6">
    <source>
        <dbReference type="SAM" id="MobiDB-lite"/>
    </source>
</evidence>
<feature type="compositionally biased region" description="Basic and acidic residues" evidence="6">
    <location>
        <begin position="437"/>
        <end position="447"/>
    </location>
</feature>
<evidence type="ECO:0000256" key="5">
    <source>
        <dbReference type="ARBA" id="ARBA00023212"/>
    </source>
</evidence>
<gene>
    <name evidence="9" type="ORF">Tsubulata_011019</name>
</gene>
<dbReference type="AlphaFoldDB" id="A0A9Q0G7F9"/>
<evidence type="ECO:0000313" key="10">
    <source>
        <dbReference type="Proteomes" id="UP001141552"/>
    </source>
</evidence>
<keyword evidence="4" id="KW-0493">Microtubule</keyword>
<feature type="domain" description="TPX2 C-terminal" evidence="8">
    <location>
        <begin position="238"/>
        <end position="312"/>
    </location>
</feature>
<evidence type="ECO:0000256" key="4">
    <source>
        <dbReference type="ARBA" id="ARBA00022701"/>
    </source>
</evidence>
<evidence type="ECO:0000259" key="8">
    <source>
        <dbReference type="Pfam" id="PF06886"/>
    </source>
</evidence>
<dbReference type="Pfam" id="PF06886">
    <property type="entry name" value="TPX2"/>
    <property type="match status" value="1"/>
</dbReference>
<feature type="chain" id="PRO_5040516184" description="TPX2 C-terminal domain-containing protein" evidence="7">
    <location>
        <begin position="28"/>
        <end position="486"/>
    </location>
</feature>
<evidence type="ECO:0000256" key="2">
    <source>
        <dbReference type="ARBA" id="ARBA00005885"/>
    </source>
</evidence>
<feature type="compositionally biased region" description="Basic and acidic residues" evidence="6">
    <location>
        <begin position="70"/>
        <end position="90"/>
    </location>
</feature>